<evidence type="ECO:0000313" key="3">
    <source>
        <dbReference type="EMBL" id="KMZ65482.1"/>
    </source>
</evidence>
<dbReference type="SUPFAM" id="SSF69618">
    <property type="entry name" value="HemD-like"/>
    <property type="match status" value="1"/>
</dbReference>
<dbReference type="InterPro" id="IPR003754">
    <property type="entry name" value="4pyrrol_synth_uPrphyn_synth"/>
</dbReference>
<accession>A0A0K9PB53</accession>
<dbReference type="GO" id="GO:0004852">
    <property type="term" value="F:uroporphyrinogen-III synthase activity"/>
    <property type="evidence" value="ECO:0007669"/>
    <property type="project" value="InterPro"/>
</dbReference>
<dbReference type="Proteomes" id="UP000036987">
    <property type="component" value="Unassembled WGS sequence"/>
</dbReference>
<dbReference type="InterPro" id="IPR019825">
    <property type="entry name" value="Lectin_legB_Mn/Ca_BS"/>
</dbReference>
<dbReference type="EMBL" id="LFYR01001032">
    <property type="protein sequence ID" value="KMZ65482.1"/>
    <property type="molecule type" value="Genomic_DNA"/>
</dbReference>
<evidence type="ECO:0000256" key="1">
    <source>
        <dbReference type="ARBA" id="ARBA00022734"/>
    </source>
</evidence>
<dbReference type="PANTHER" id="PTHR38020">
    <property type="entry name" value="UROPORPHYRINOGEN-III SYNTHASE"/>
    <property type="match status" value="1"/>
</dbReference>
<dbReference type="OMA" id="IRVDAYE"/>
<dbReference type="InterPro" id="IPR036108">
    <property type="entry name" value="4pyrrol_syn_uPrphyn_synt_sf"/>
</dbReference>
<dbReference type="Gene3D" id="3.40.50.10090">
    <property type="match status" value="1"/>
</dbReference>
<dbReference type="PANTHER" id="PTHR38020:SF1">
    <property type="entry name" value="UROPORPHYRINOGEN-III SYNTHASE"/>
    <property type="match status" value="1"/>
</dbReference>
<dbReference type="Pfam" id="PF02602">
    <property type="entry name" value="HEM4"/>
    <property type="match status" value="1"/>
</dbReference>
<evidence type="ECO:0000313" key="4">
    <source>
        <dbReference type="Proteomes" id="UP000036987"/>
    </source>
</evidence>
<protein>
    <submittedName>
        <fullName evidence="3">Uroporphyrinogen-III synthase</fullName>
    </submittedName>
</protein>
<gene>
    <name evidence="3" type="ORF">ZOSMA_31G00680</name>
</gene>
<name>A0A0K9PB53_ZOSMR</name>
<reference evidence="4" key="1">
    <citation type="journal article" date="2016" name="Nature">
        <title>The genome of the seagrass Zostera marina reveals angiosperm adaptation to the sea.</title>
        <authorList>
            <person name="Olsen J.L."/>
            <person name="Rouze P."/>
            <person name="Verhelst B."/>
            <person name="Lin Y.-C."/>
            <person name="Bayer T."/>
            <person name="Collen J."/>
            <person name="Dattolo E."/>
            <person name="De Paoli E."/>
            <person name="Dittami S."/>
            <person name="Maumus F."/>
            <person name="Michel G."/>
            <person name="Kersting A."/>
            <person name="Lauritano C."/>
            <person name="Lohaus R."/>
            <person name="Toepel M."/>
            <person name="Tonon T."/>
            <person name="Vanneste K."/>
            <person name="Amirebrahimi M."/>
            <person name="Brakel J."/>
            <person name="Bostroem C."/>
            <person name="Chovatia M."/>
            <person name="Grimwood J."/>
            <person name="Jenkins J.W."/>
            <person name="Jueterbock A."/>
            <person name="Mraz A."/>
            <person name="Stam W.T."/>
            <person name="Tice H."/>
            <person name="Bornberg-Bauer E."/>
            <person name="Green P.J."/>
            <person name="Pearson G.A."/>
            <person name="Procaccini G."/>
            <person name="Duarte C.M."/>
            <person name="Schmutz J."/>
            <person name="Reusch T.B.H."/>
            <person name="Van de Peer Y."/>
        </authorList>
    </citation>
    <scope>NUCLEOTIDE SEQUENCE [LARGE SCALE GENOMIC DNA]</scope>
    <source>
        <strain evidence="4">cv. Finnish</strain>
    </source>
</reference>
<dbReference type="AlphaFoldDB" id="A0A0K9PB53"/>
<dbReference type="GO" id="GO:0030246">
    <property type="term" value="F:carbohydrate binding"/>
    <property type="evidence" value="ECO:0007669"/>
    <property type="project" value="UniProtKB-KW"/>
</dbReference>
<evidence type="ECO:0000259" key="2">
    <source>
        <dbReference type="Pfam" id="PF02602"/>
    </source>
</evidence>
<feature type="domain" description="Tetrapyrrole biosynthesis uroporphyrinogen III synthase" evidence="2">
    <location>
        <begin position="35"/>
        <end position="278"/>
    </location>
</feature>
<sequence>MTHYILNQQQPLLPQLSGRRIAFTTPTNYSPRLLRLLHHYHAIPIPIPTVHISITPQNLSDLKSYTTNSELLSTFSALAFTSRSGISAFSLALPVTPPLPEPVHTFSICALGNDVQLLKETNLAMRIFKRKSAEVAFPVSIPASPEGMVEALGAGRGRKILCPVPEVVGLKEPAVVGEFVERLERKGWNPVRVPAYETRWTGENCLDTLLRGKEGEDMVDAMVFTSTAEVEGFLKGLEKAGWRWESVREKWKDLVVATHGPVTRVGAEKLGIEVDVVGVQFDSFYGVLEALALWWSC</sequence>
<keyword evidence="1" id="KW-0430">Lectin</keyword>
<comment type="caution">
    <text evidence="3">The sequence shown here is derived from an EMBL/GenBank/DDBJ whole genome shotgun (WGS) entry which is preliminary data.</text>
</comment>
<dbReference type="UniPathway" id="UPA00251">
    <property type="reaction ID" value="UER00320"/>
</dbReference>
<dbReference type="GO" id="GO:0006782">
    <property type="term" value="P:protoporphyrinogen IX biosynthetic process"/>
    <property type="evidence" value="ECO:0007669"/>
    <property type="project" value="UniProtKB-UniPathway"/>
</dbReference>
<organism evidence="3 4">
    <name type="scientific">Zostera marina</name>
    <name type="common">Eelgrass</name>
    <dbReference type="NCBI Taxonomy" id="29655"/>
    <lineage>
        <taxon>Eukaryota</taxon>
        <taxon>Viridiplantae</taxon>
        <taxon>Streptophyta</taxon>
        <taxon>Embryophyta</taxon>
        <taxon>Tracheophyta</taxon>
        <taxon>Spermatophyta</taxon>
        <taxon>Magnoliopsida</taxon>
        <taxon>Liliopsida</taxon>
        <taxon>Zosteraceae</taxon>
        <taxon>Zostera</taxon>
    </lineage>
</organism>
<dbReference type="CDD" id="cd06578">
    <property type="entry name" value="HemD"/>
    <property type="match status" value="1"/>
</dbReference>
<proteinExistence type="predicted"/>
<keyword evidence="4" id="KW-1185">Reference proteome</keyword>
<dbReference type="OrthoDB" id="259181at2759"/>
<dbReference type="STRING" id="29655.A0A0K9PB53"/>
<dbReference type="PROSITE" id="PS00307">
    <property type="entry name" value="LECTIN_LEGUME_BETA"/>
    <property type="match status" value="1"/>
</dbReference>